<dbReference type="InterPro" id="IPR001080">
    <property type="entry name" value="3Fe4S_ferredoxin"/>
</dbReference>
<evidence type="ECO:0000256" key="7">
    <source>
        <dbReference type="ARBA" id="ARBA00023291"/>
    </source>
</evidence>
<name>A0A1W2E5W7_KIBAR</name>
<comment type="cofactor">
    <cofactor evidence="1">
        <name>[3Fe-4S] cluster</name>
        <dbReference type="ChEBI" id="CHEBI:21137"/>
    </cofactor>
</comment>
<dbReference type="SUPFAM" id="SSF54862">
    <property type="entry name" value="4Fe-4S ferredoxins"/>
    <property type="match status" value="1"/>
</dbReference>
<dbReference type="Proteomes" id="UP000192674">
    <property type="component" value="Unassembled WGS sequence"/>
</dbReference>
<protein>
    <recommendedName>
        <fullName evidence="8">Ferredoxin</fullName>
    </recommendedName>
</protein>
<evidence type="ECO:0000256" key="2">
    <source>
        <dbReference type="ARBA" id="ARBA00022448"/>
    </source>
</evidence>
<keyword evidence="3 8" id="KW-0479">Metal-binding</keyword>
<evidence type="ECO:0000313" key="9">
    <source>
        <dbReference type="EMBL" id="SMD05191.1"/>
    </source>
</evidence>
<reference evidence="9 10" key="1">
    <citation type="submission" date="2017-04" db="EMBL/GenBank/DDBJ databases">
        <authorList>
            <person name="Afonso C.L."/>
            <person name="Miller P.J."/>
            <person name="Scott M.A."/>
            <person name="Spackman E."/>
            <person name="Goraichik I."/>
            <person name="Dimitrov K.M."/>
            <person name="Suarez D.L."/>
            <person name="Swayne D.E."/>
        </authorList>
    </citation>
    <scope>NUCLEOTIDE SEQUENCE [LARGE SCALE GENOMIC DNA]</scope>
    <source>
        <strain evidence="9 10">DSM 43828</strain>
    </source>
</reference>
<keyword evidence="7" id="KW-0003">3Fe-4S</keyword>
<dbReference type="GO" id="GO:0005506">
    <property type="term" value="F:iron ion binding"/>
    <property type="evidence" value="ECO:0007669"/>
    <property type="project" value="UniProtKB-UniRule"/>
</dbReference>
<dbReference type="GO" id="GO:0009055">
    <property type="term" value="F:electron transfer activity"/>
    <property type="evidence" value="ECO:0007669"/>
    <property type="project" value="UniProtKB-UniRule"/>
</dbReference>
<gene>
    <name evidence="9" type="ORF">SAMN05661093_03924</name>
</gene>
<dbReference type="PANTHER" id="PTHR36923">
    <property type="entry name" value="FERREDOXIN"/>
    <property type="match status" value="1"/>
</dbReference>
<dbReference type="RefSeq" id="WP_033389454.1">
    <property type="nucleotide sequence ID" value="NZ_FWXV01000003.1"/>
</dbReference>
<comment type="function">
    <text evidence="8">Ferredoxins are iron-sulfur proteins that transfer electrons in a wide variety of metabolic reactions.</text>
</comment>
<organism evidence="9 10">
    <name type="scientific">Kibdelosporangium aridum</name>
    <dbReference type="NCBI Taxonomy" id="2030"/>
    <lineage>
        <taxon>Bacteria</taxon>
        <taxon>Bacillati</taxon>
        <taxon>Actinomycetota</taxon>
        <taxon>Actinomycetes</taxon>
        <taxon>Pseudonocardiales</taxon>
        <taxon>Pseudonocardiaceae</taxon>
        <taxon>Kibdelosporangium</taxon>
    </lineage>
</organism>
<dbReference type="Gene3D" id="3.30.70.20">
    <property type="match status" value="1"/>
</dbReference>
<dbReference type="Pfam" id="PF13370">
    <property type="entry name" value="Fer4_13"/>
    <property type="match status" value="1"/>
</dbReference>
<dbReference type="PANTHER" id="PTHR36923:SF3">
    <property type="entry name" value="FERREDOXIN"/>
    <property type="match status" value="1"/>
</dbReference>
<sequence>MSDTQWRIEVQRHLCISSGICAGIAPRHFDLEGDGSHPLADVVDHDDDVVDAAEACPVEAIKVFSNAGNELVAPLD</sequence>
<dbReference type="PRINTS" id="PR00352">
    <property type="entry name" value="3FE4SFRDOXIN"/>
</dbReference>
<evidence type="ECO:0000256" key="6">
    <source>
        <dbReference type="ARBA" id="ARBA00023014"/>
    </source>
</evidence>
<evidence type="ECO:0000256" key="4">
    <source>
        <dbReference type="ARBA" id="ARBA00022982"/>
    </source>
</evidence>
<evidence type="ECO:0000256" key="5">
    <source>
        <dbReference type="ARBA" id="ARBA00023004"/>
    </source>
</evidence>
<evidence type="ECO:0000313" key="10">
    <source>
        <dbReference type="Proteomes" id="UP000192674"/>
    </source>
</evidence>
<evidence type="ECO:0000256" key="3">
    <source>
        <dbReference type="ARBA" id="ARBA00022723"/>
    </source>
</evidence>
<keyword evidence="2 8" id="KW-0813">Transport</keyword>
<keyword evidence="6 8" id="KW-0411">Iron-sulfur</keyword>
<dbReference type="AlphaFoldDB" id="A0A1W2E5W7"/>
<dbReference type="EMBL" id="FWXV01000003">
    <property type="protein sequence ID" value="SMD05191.1"/>
    <property type="molecule type" value="Genomic_DNA"/>
</dbReference>
<dbReference type="GO" id="GO:0051538">
    <property type="term" value="F:3 iron, 4 sulfur cluster binding"/>
    <property type="evidence" value="ECO:0007669"/>
    <property type="project" value="UniProtKB-KW"/>
</dbReference>
<accession>A0A1W2E5W7</accession>
<keyword evidence="5 8" id="KW-0408">Iron</keyword>
<keyword evidence="4 8" id="KW-0249">Electron transport</keyword>
<dbReference type="InterPro" id="IPR051269">
    <property type="entry name" value="Fe-S_cluster_ET"/>
</dbReference>
<keyword evidence="10" id="KW-1185">Reference proteome</keyword>
<proteinExistence type="predicted"/>
<evidence type="ECO:0000256" key="8">
    <source>
        <dbReference type="RuleBase" id="RU368020"/>
    </source>
</evidence>
<evidence type="ECO:0000256" key="1">
    <source>
        <dbReference type="ARBA" id="ARBA00001927"/>
    </source>
</evidence>